<feature type="transmembrane region" description="Helical" evidence="7">
    <location>
        <begin position="71"/>
        <end position="95"/>
    </location>
</feature>
<dbReference type="Pfam" id="PF00528">
    <property type="entry name" value="BPD_transp_1"/>
    <property type="match status" value="1"/>
</dbReference>
<dbReference type="InterPro" id="IPR035906">
    <property type="entry name" value="MetI-like_sf"/>
</dbReference>
<feature type="transmembrane region" description="Helical" evidence="7">
    <location>
        <begin position="150"/>
        <end position="175"/>
    </location>
</feature>
<dbReference type="RefSeq" id="WP_221338068.1">
    <property type="nucleotide sequence ID" value="NZ_BAAAWY010000001.1"/>
</dbReference>
<feature type="transmembrane region" description="Helical" evidence="7">
    <location>
        <begin position="7"/>
        <end position="37"/>
    </location>
</feature>
<evidence type="ECO:0000256" key="4">
    <source>
        <dbReference type="ARBA" id="ARBA00022692"/>
    </source>
</evidence>
<dbReference type="PANTHER" id="PTHR43005">
    <property type="entry name" value="BLR7065 PROTEIN"/>
    <property type="match status" value="1"/>
</dbReference>
<dbReference type="InterPro" id="IPR000515">
    <property type="entry name" value="MetI-like"/>
</dbReference>
<feature type="domain" description="ABC transmembrane type-1" evidence="8">
    <location>
        <begin position="72"/>
        <end position="281"/>
    </location>
</feature>
<comment type="similarity">
    <text evidence="7">Belongs to the binding-protein-dependent transport system permease family.</text>
</comment>
<name>A0A7W9KHM5_9PSEU</name>
<protein>
    <submittedName>
        <fullName evidence="9">Multiple sugar transport system permease protein</fullName>
    </submittedName>
</protein>
<evidence type="ECO:0000256" key="1">
    <source>
        <dbReference type="ARBA" id="ARBA00004651"/>
    </source>
</evidence>
<accession>A0A7W9KHM5</accession>
<comment type="caution">
    <text evidence="9">The sequence shown here is derived from an EMBL/GenBank/DDBJ whole genome shotgun (WGS) entry which is preliminary data.</text>
</comment>
<dbReference type="EMBL" id="JACHIR010000001">
    <property type="protein sequence ID" value="MBB5892753.1"/>
    <property type="molecule type" value="Genomic_DNA"/>
</dbReference>
<dbReference type="Proteomes" id="UP000585638">
    <property type="component" value="Unassembled WGS sequence"/>
</dbReference>
<dbReference type="GO" id="GO:0055085">
    <property type="term" value="P:transmembrane transport"/>
    <property type="evidence" value="ECO:0007669"/>
    <property type="project" value="InterPro"/>
</dbReference>
<evidence type="ECO:0000313" key="10">
    <source>
        <dbReference type="Proteomes" id="UP000585638"/>
    </source>
</evidence>
<dbReference type="GO" id="GO:0005886">
    <property type="term" value="C:plasma membrane"/>
    <property type="evidence" value="ECO:0007669"/>
    <property type="project" value="UniProtKB-SubCell"/>
</dbReference>
<feature type="transmembrane region" description="Helical" evidence="7">
    <location>
        <begin position="217"/>
        <end position="239"/>
    </location>
</feature>
<organism evidence="9 10">
    <name type="scientific">Kutzneria kofuensis</name>
    <dbReference type="NCBI Taxonomy" id="103725"/>
    <lineage>
        <taxon>Bacteria</taxon>
        <taxon>Bacillati</taxon>
        <taxon>Actinomycetota</taxon>
        <taxon>Actinomycetes</taxon>
        <taxon>Pseudonocardiales</taxon>
        <taxon>Pseudonocardiaceae</taxon>
        <taxon>Kutzneria</taxon>
    </lineage>
</organism>
<proteinExistence type="inferred from homology"/>
<feature type="transmembrane region" description="Helical" evidence="7">
    <location>
        <begin position="259"/>
        <end position="282"/>
    </location>
</feature>
<dbReference type="PROSITE" id="PS50928">
    <property type="entry name" value="ABC_TM1"/>
    <property type="match status" value="1"/>
</dbReference>
<keyword evidence="4 7" id="KW-0812">Transmembrane</keyword>
<dbReference type="AlphaFoldDB" id="A0A7W9KHM5"/>
<evidence type="ECO:0000313" key="9">
    <source>
        <dbReference type="EMBL" id="MBB5892753.1"/>
    </source>
</evidence>
<dbReference type="SUPFAM" id="SSF161098">
    <property type="entry name" value="MetI-like"/>
    <property type="match status" value="1"/>
</dbReference>
<keyword evidence="2 7" id="KW-0813">Transport</keyword>
<keyword evidence="9" id="KW-0762">Sugar transport</keyword>
<feature type="transmembrane region" description="Helical" evidence="7">
    <location>
        <begin position="107"/>
        <end position="130"/>
    </location>
</feature>
<reference evidence="9 10" key="1">
    <citation type="submission" date="2020-08" db="EMBL/GenBank/DDBJ databases">
        <title>Sequencing the genomes of 1000 actinobacteria strains.</title>
        <authorList>
            <person name="Klenk H.-P."/>
        </authorList>
    </citation>
    <scope>NUCLEOTIDE SEQUENCE [LARGE SCALE GENOMIC DNA]</scope>
    <source>
        <strain evidence="9 10">DSM 43851</strain>
    </source>
</reference>
<keyword evidence="10" id="KW-1185">Reference proteome</keyword>
<comment type="subcellular location">
    <subcellularLocation>
        <location evidence="1 7">Cell membrane</location>
        <topology evidence="1 7">Multi-pass membrane protein</topology>
    </subcellularLocation>
</comment>
<evidence type="ECO:0000256" key="2">
    <source>
        <dbReference type="ARBA" id="ARBA00022448"/>
    </source>
</evidence>
<sequence>MRRSPRLGVWLPPLAPSIVLLGLFVAGPILWCFYAAFTNSALSGIAARRPKFVGLDNFTTAFTSPDVASSLWLTVVFVVLSAVVGQNGLGILLAVFLQHRGKLLRGIVGTVVVAAWVLPEVVAAFAIYAFLNAQGTLNEVLGWFGLSQNWLYTAPMLAVVLANIWRGTAFSMLVYQAALSEVPSDLVEAAQVDGAGPVRRFWHVVLPVIRRTVVTNLMLITLQTLGVFGLIYVLTAGGPDNKTRTLPLLMYEQAFKFGQIGYGTAIALVLLVLGAVFSLVYIRSLKAEV</sequence>
<evidence type="ECO:0000259" key="8">
    <source>
        <dbReference type="PROSITE" id="PS50928"/>
    </source>
</evidence>
<dbReference type="Gene3D" id="1.10.3720.10">
    <property type="entry name" value="MetI-like"/>
    <property type="match status" value="1"/>
</dbReference>
<dbReference type="CDD" id="cd06261">
    <property type="entry name" value="TM_PBP2"/>
    <property type="match status" value="1"/>
</dbReference>
<keyword evidence="3" id="KW-1003">Cell membrane</keyword>
<dbReference type="PANTHER" id="PTHR43005:SF1">
    <property type="entry name" value="SPERMIDINE_PUTRESCINE TRANSPORT SYSTEM PERMEASE PROTEIN"/>
    <property type="match status" value="1"/>
</dbReference>
<evidence type="ECO:0000256" key="7">
    <source>
        <dbReference type="RuleBase" id="RU363032"/>
    </source>
</evidence>
<evidence type="ECO:0000256" key="3">
    <source>
        <dbReference type="ARBA" id="ARBA00022475"/>
    </source>
</evidence>
<keyword evidence="5 7" id="KW-1133">Transmembrane helix</keyword>
<evidence type="ECO:0000256" key="6">
    <source>
        <dbReference type="ARBA" id="ARBA00023136"/>
    </source>
</evidence>
<evidence type="ECO:0000256" key="5">
    <source>
        <dbReference type="ARBA" id="ARBA00022989"/>
    </source>
</evidence>
<gene>
    <name evidence="9" type="ORF">BJ998_003949</name>
</gene>
<keyword evidence="6 7" id="KW-0472">Membrane</keyword>